<evidence type="ECO:0000313" key="2">
    <source>
        <dbReference type="EMBL" id="RCK61873.1"/>
    </source>
</evidence>
<evidence type="ECO:0000256" key="1">
    <source>
        <dbReference type="SAM" id="Phobius"/>
    </source>
</evidence>
<name>A0A367Y7M6_9MICO</name>
<keyword evidence="3" id="KW-1185">Reference proteome</keyword>
<reference evidence="2 3" key="1">
    <citation type="submission" date="2018-07" db="EMBL/GenBank/DDBJ databases">
        <title>Microbacterium endoborsara sp. nov., a novel actinobacterium isolated from Borszczowia aralocaspica.</title>
        <authorList>
            <person name="An D."/>
        </authorList>
    </citation>
    <scope>NUCLEOTIDE SEQUENCE [LARGE SCALE GENOMIC DNA]</scope>
    <source>
        <strain evidence="2 3">C1.15228</strain>
    </source>
</reference>
<accession>A0A367Y7M6</accession>
<keyword evidence="1" id="KW-1133">Transmembrane helix</keyword>
<protein>
    <submittedName>
        <fullName evidence="2">Uncharacterized protein</fullName>
    </submittedName>
</protein>
<evidence type="ECO:0000313" key="3">
    <source>
        <dbReference type="Proteomes" id="UP000253508"/>
    </source>
</evidence>
<dbReference type="RefSeq" id="WP_114116975.1">
    <property type="nucleotide sequence ID" value="NZ_BMHU01000004.1"/>
</dbReference>
<dbReference type="EMBL" id="QORO01000001">
    <property type="protein sequence ID" value="RCK61873.1"/>
    <property type="molecule type" value="Genomic_DNA"/>
</dbReference>
<gene>
    <name evidence="2" type="ORF">DTO57_04465</name>
</gene>
<comment type="caution">
    <text evidence="2">The sequence shown here is derived from an EMBL/GenBank/DDBJ whole genome shotgun (WGS) entry which is preliminary data.</text>
</comment>
<sequence length="118" mass="12505">MITLLLLIPMALVALLQLVAAIGIPGEARAHDLELPAYLASWTLYAVGFLGAVASVVLARGPLTLVVPLVAVTAAAVVAGPLVWGHAIGEFHLAHHLVRAALLVVVLVFYFWYVALHR</sequence>
<dbReference type="Proteomes" id="UP000253508">
    <property type="component" value="Unassembled WGS sequence"/>
</dbReference>
<dbReference type="AlphaFoldDB" id="A0A367Y7M6"/>
<feature type="transmembrane region" description="Helical" evidence="1">
    <location>
        <begin position="96"/>
        <end position="116"/>
    </location>
</feature>
<feature type="transmembrane region" description="Helical" evidence="1">
    <location>
        <begin position="65"/>
        <end position="84"/>
    </location>
</feature>
<feature type="transmembrane region" description="Helical" evidence="1">
    <location>
        <begin position="37"/>
        <end position="58"/>
    </location>
</feature>
<proteinExistence type="predicted"/>
<keyword evidence="1" id="KW-0472">Membrane</keyword>
<keyword evidence="1" id="KW-0812">Transmembrane</keyword>
<organism evidence="2 3">
    <name type="scientific">Microbacterium sorbitolivorans</name>
    <dbReference type="NCBI Taxonomy" id="1867410"/>
    <lineage>
        <taxon>Bacteria</taxon>
        <taxon>Bacillati</taxon>
        <taxon>Actinomycetota</taxon>
        <taxon>Actinomycetes</taxon>
        <taxon>Micrococcales</taxon>
        <taxon>Microbacteriaceae</taxon>
        <taxon>Microbacterium</taxon>
    </lineage>
</organism>